<keyword evidence="1" id="KW-0614">Plasmid</keyword>
<sequence>MVANFLRKLLTIKNKKTHMLFCIPRNEGAMGLLPQFYAFPIDGDETVYYFNPPESLAGFDKKAIITWYIERTNNSTITFATSGESISEFTSLFGRHLRKPHEDFKANELAYFGAGNFGFCLGAAQIKGGNQQPTFILKP</sequence>
<dbReference type="RefSeq" id="WP_071960878.1">
    <property type="nucleotide sequence ID" value="NZ_CP018025.1"/>
</dbReference>
<evidence type="ECO:0000313" key="1">
    <source>
        <dbReference type="EMBL" id="APD92265.1"/>
    </source>
</evidence>
<gene>
    <name evidence="1" type="ORF">BM524_20365</name>
</gene>
<reference evidence="1 2" key="1">
    <citation type="submission" date="2016-11" db="EMBL/GenBank/DDBJ databases">
        <title>Networking in microbes: conjugative elements and plasmids in the genus Alteromonas.</title>
        <authorList>
            <person name="Lopez-Perez M."/>
            <person name="Ramon-Marco N."/>
            <person name="Rodriguez-Valera F."/>
        </authorList>
    </citation>
    <scope>NUCLEOTIDE SEQUENCE [LARGE SCALE GENOMIC DNA]</scope>
    <source>
        <strain evidence="1 2">CP48</strain>
        <plasmid evidence="2">pamcp48-600</plasmid>
    </source>
</reference>
<proteinExistence type="predicted"/>
<dbReference type="EMBL" id="CP018025">
    <property type="protein sequence ID" value="APD92265.1"/>
    <property type="molecule type" value="Genomic_DNA"/>
</dbReference>
<geneLocation type="plasmid" evidence="2">
    <name>pamcp48-600</name>
</geneLocation>
<accession>A0AAC9NSY2</accession>
<protein>
    <submittedName>
        <fullName evidence="1">Uncharacterized protein</fullName>
    </submittedName>
</protein>
<dbReference type="AlphaFoldDB" id="A0AAC9NSY2"/>
<name>A0AAC9NSY2_9ALTE</name>
<dbReference type="Proteomes" id="UP000182101">
    <property type="component" value="Plasmid pAMCP48-600"/>
</dbReference>
<organism evidence="1 2">
    <name type="scientific">Alteromonas mediterranea</name>
    <dbReference type="NCBI Taxonomy" id="314275"/>
    <lineage>
        <taxon>Bacteria</taxon>
        <taxon>Pseudomonadati</taxon>
        <taxon>Pseudomonadota</taxon>
        <taxon>Gammaproteobacteria</taxon>
        <taxon>Alteromonadales</taxon>
        <taxon>Alteromonadaceae</taxon>
        <taxon>Alteromonas/Salinimonas group</taxon>
        <taxon>Alteromonas</taxon>
    </lineage>
</organism>
<evidence type="ECO:0000313" key="2">
    <source>
        <dbReference type="Proteomes" id="UP000182101"/>
    </source>
</evidence>